<dbReference type="Proteomes" id="UP000208104">
    <property type="component" value="Segment"/>
</dbReference>
<dbReference type="RefSeq" id="YP_009199106.1">
    <property type="nucleotide sequence ID" value="NC_028805.1"/>
</dbReference>
<name>A0A0K2CNG6_9CAUD</name>
<dbReference type="GeneID" id="26625993"/>
<dbReference type="KEGG" id="vg:26625993"/>
<gene>
    <name evidence="1" type="ORF">JENST_45</name>
</gene>
<keyword evidence="2" id="KW-1185">Reference proteome</keyword>
<dbReference type="EMBL" id="KT151955">
    <property type="protein sequence ID" value="ALA07175.1"/>
    <property type="molecule type" value="Genomic_DNA"/>
</dbReference>
<reference evidence="1 2" key="1">
    <citation type="journal article" date="2015" name="Genome Announc.">
        <title>Genome Sequences of Five Additional Brevibacillus laterosporus Bacteriophages.</title>
        <authorList>
            <person name="Merrill B.D."/>
            <person name="Berg J.A."/>
            <person name="Graves K.A."/>
            <person name="Ward A.T."/>
            <person name="Hilton J.A."/>
            <person name="Wake B.N."/>
            <person name="Grose J.H."/>
            <person name="Breakwell D.P."/>
            <person name="Burnett S.H."/>
        </authorList>
    </citation>
    <scope>NUCLEOTIDE SEQUENCE [LARGE SCALE GENOMIC DNA]</scope>
</reference>
<accession>A0A0K2CNG6</accession>
<proteinExistence type="predicted"/>
<evidence type="ECO:0000313" key="2">
    <source>
        <dbReference type="Proteomes" id="UP000208104"/>
    </source>
</evidence>
<evidence type="ECO:0000313" key="1">
    <source>
        <dbReference type="EMBL" id="ALA07175.1"/>
    </source>
</evidence>
<organism evidence="1 2">
    <name type="scientific">Brevibacillus phage Jenst</name>
    <dbReference type="NCBI Taxonomy" id="1691954"/>
    <lineage>
        <taxon>Viruses</taxon>
        <taxon>Duplodnaviria</taxon>
        <taxon>Heunggongvirae</taxon>
        <taxon>Uroviricota</taxon>
        <taxon>Caudoviricetes</taxon>
        <taxon>Jenstvirus</taxon>
        <taxon>Jenstvirus jenst</taxon>
    </lineage>
</organism>
<protein>
    <submittedName>
        <fullName evidence="1">Putative cell adhesion protein</fullName>
    </submittedName>
</protein>
<sequence>MGIYKKWSGAIFDDRFDSGSIHSRYTLSPSDSVTLDSTLGQLVIPHNEGDTSVMFDVPEEPTLLMEVTADYVPTELMDEGGIIIWQDGYHRLEFLESKDTTVREYSRWRALKKGNKWTFFANRGSGWEVFDTAPMVAEKMGVILRNKHKDGFDTLNVDRIVVCKSDKFTVGNLPAGYTVYLCNPEGNTISTAVVEPNWTGCEIALPSVPYNGIIRVYDVDGNLLSSLGAFDIYGGDVFLFGTELEVHWNGKELNKEKETYLGTMYDGQILVQMVLENPSKEKPASTITLGILKYLEKFGYEWTDICQDDGNDRPTGDFSKLLDMGHLGPSGSKKFWMKVEKTGGHFQIEPLHFILDISHT</sequence>